<evidence type="ECO:0000313" key="2">
    <source>
        <dbReference type="EMBL" id="MDR6216190.1"/>
    </source>
</evidence>
<comment type="caution">
    <text evidence="2">The sequence shown here is derived from an EMBL/GenBank/DDBJ whole genome shotgun (WGS) entry which is preliminary data.</text>
</comment>
<feature type="domain" description="Transcriptional repressor NrdR-like N-terminal" evidence="1">
    <location>
        <begin position="10"/>
        <end position="46"/>
    </location>
</feature>
<reference evidence="2 3" key="1">
    <citation type="submission" date="2023-08" db="EMBL/GenBank/DDBJ databases">
        <title>Functional and genomic diversity of the sorghum phyllosphere microbiome.</title>
        <authorList>
            <person name="Shade A."/>
        </authorList>
    </citation>
    <scope>NUCLEOTIDE SEQUENCE [LARGE SCALE GENOMIC DNA]</scope>
    <source>
        <strain evidence="2 3">SORGH_AS_0335</strain>
    </source>
</reference>
<dbReference type="Proteomes" id="UP001267710">
    <property type="component" value="Unassembled WGS sequence"/>
</dbReference>
<accession>A0ABU1IG50</accession>
<sequence>MRPKYRPPPCPECGAWSEVLETRRRHTGVIARRHECANLHRFTTHEKVTEKEAQNAQ</sequence>
<proteinExistence type="predicted"/>
<gene>
    <name evidence="2" type="ORF">QE399_003879</name>
</gene>
<dbReference type="InterPro" id="IPR055173">
    <property type="entry name" value="NrdR-like_N"/>
</dbReference>
<keyword evidence="3" id="KW-1185">Reference proteome</keyword>
<evidence type="ECO:0000313" key="3">
    <source>
        <dbReference type="Proteomes" id="UP001267710"/>
    </source>
</evidence>
<dbReference type="EMBL" id="JAVIZX010000001">
    <property type="protein sequence ID" value="MDR6216190.1"/>
    <property type="molecule type" value="Genomic_DNA"/>
</dbReference>
<evidence type="ECO:0000259" key="1">
    <source>
        <dbReference type="Pfam" id="PF22811"/>
    </source>
</evidence>
<protein>
    <submittedName>
        <fullName evidence="2">Transcriptional regulator NrdR family protein</fullName>
    </submittedName>
</protein>
<organism evidence="2 3">
    <name type="scientific">Paracidovorax wautersii</name>
    <dbReference type="NCBI Taxonomy" id="1177982"/>
    <lineage>
        <taxon>Bacteria</taxon>
        <taxon>Pseudomonadati</taxon>
        <taxon>Pseudomonadota</taxon>
        <taxon>Betaproteobacteria</taxon>
        <taxon>Burkholderiales</taxon>
        <taxon>Comamonadaceae</taxon>
        <taxon>Paracidovorax</taxon>
    </lineage>
</organism>
<dbReference type="Pfam" id="PF22811">
    <property type="entry name" value="Zn_ribbon_NrdR"/>
    <property type="match status" value="1"/>
</dbReference>
<name>A0ABU1IG50_9BURK</name>